<dbReference type="InterPro" id="IPR038090">
    <property type="entry name" value="Cdt1_C_WH_dom_sf"/>
</dbReference>
<feature type="chain" id="PRO_5045372905" evidence="1">
    <location>
        <begin position="33"/>
        <end position="131"/>
    </location>
</feature>
<protein>
    <submittedName>
        <fullName evidence="2">Uncharacterized protein</fullName>
    </submittedName>
</protein>
<gene>
    <name evidence="2" type="ORF">PIB30_034912</name>
</gene>
<keyword evidence="1" id="KW-0732">Signal</keyword>
<dbReference type="Gene3D" id="1.10.10.1420">
    <property type="entry name" value="DNA replication factor Cdt1, C-terminal WH domain"/>
    <property type="match status" value="1"/>
</dbReference>
<evidence type="ECO:0000313" key="3">
    <source>
        <dbReference type="Proteomes" id="UP001341840"/>
    </source>
</evidence>
<organism evidence="2 3">
    <name type="scientific">Stylosanthes scabra</name>
    <dbReference type="NCBI Taxonomy" id="79078"/>
    <lineage>
        <taxon>Eukaryota</taxon>
        <taxon>Viridiplantae</taxon>
        <taxon>Streptophyta</taxon>
        <taxon>Embryophyta</taxon>
        <taxon>Tracheophyta</taxon>
        <taxon>Spermatophyta</taxon>
        <taxon>Magnoliopsida</taxon>
        <taxon>eudicotyledons</taxon>
        <taxon>Gunneridae</taxon>
        <taxon>Pentapetalae</taxon>
        <taxon>rosids</taxon>
        <taxon>fabids</taxon>
        <taxon>Fabales</taxon>
        <taxon>Fabaceae</taxon>
        <taxon>Papilionoideae</taxon>
        <taxon>50 kb inversion clade</taxon>
        <taxon>dalbergioids sensu lato</taxon>
        <taxon>Dalbergieae</taxon>
        <taxon>Pterocarpus clade</taxon>
        <taxon>Stylosanthes</taxon>
    </lineage>
</organism>
<evidence type="ECO:0000313" key="2">
    <source>
        <dbReference type="EMBL" id="MED6146499.1"/>
    </source>
</evidence>
<dbReference type="EMBL" id="JASCZI010090785">
    <property type="protein sequence ID" value="MED6146499.1"/>
    <property type="molecule type" value="Genomic_DNA"/>
</dbReference>
<feature type="signal peptide" evidence="1">
    <location>
        <begin position="1"/>
        <end position="32"/>
    </location>
</feature>
<accession>A0ABU6TCQ0</accession>
<comment type="caution">
    <text evidence="2">The sequence shown here is derived from an EMBL/GenBank/DDBJ whole genome shotgun (WGS) entry which is preliminary data.</text>
</comment>
<name>A0ABU6TCQ0_9FABA</name>
<keyword evidence="3" id="KW-1185">Reference proteome</keyword>
<reference evidence="2 3" key="1">
    <citation type="journal article" date="2023" name="Plants (Basel)">
        <title>Bridging the Gap: Combining Genomics and Transcriptomics Approaches to Understand Stylosanthes scabra, an Orphan Legume from the Brazilian Caatinga.</title>
        <authorList>
            <person name="Ferreira-Neto J.R.C."/>
            <person name="da Silva M.D."/>
            <person name="Binneck E."/>
            <person name="de Melo N.F."/>
            <person name="da Silva R.H."/>
            <person name="de Melo A.L.T.M."/>
            <person name="Pandolfi V."/>
            <person name="Bustamante F.O."/>
            <person name="Brasileiro-Vidal A.C."/>
            <person name="Benko-Iseppon A.M."/>
        </authorList>
    </citation>
    <scope>NUCLEOTIDE SEQUENCE [LARGE SCALE GENOMIC DNA]</scope>
    <source>
        <tissue evidence="2">Leaves</tissue>
    </source>
</reference>
<evidence type="ECO:0000256" key="1">
    <source>
        <dbReference type="SAM" id="SignalP"/>
    </source>
</evidence>
<proteinExistence type="predicted"/>
<sequence>MPTPCVFSSSICSHALRLLLFVVPVSSPVCHAATARVFSFRRTASLPLFSGSSCHLCLMSSSIHGEVEEQLNLLLELAPTCISEKLASSEDFLFCINKMADAMAIHATLEEQNEQERKNVLGTVVRGSERT</sequence>
<dbReference type="Proteomes" id="UP001341840">
    <property type="component" value="Unassembled WGS sequence"/>
</dbReference>